<dbReference type="Proteomes" id="UP000215335">
    <property type="component" value="Unassembled WGS sequence"/>
</dbReference>
<evidence type="ECO:0000313" key="4">
    <source>
        <dbReference type="Proteomes" id="UP000215335"/>
    </source>
</evidence>
<dbReference type="GO" id="GO:0005643">
    <property type="term" value="C:nuclear pore"/>
    <property type="evidence" value="ECO:0007669"/>
    <property type="project" value="InterPro"/>
</dbReference>
<proteinExistence type="predicted"/>
<dbReference type="EMBL" id="NNAY01000069">
    <property type="protein sequence ID" value="OXU31309.1"/>
    <property type="molecule type" value="Genomic_DNA"/>
</dbReference>
<dbReference type="PROSITE" id="PS51434">
    <property type="entry name" value="NUP_C"/>
    <property type="match status" value="1"/>
</dbReference>
<dbReference type="GO" id="GO:0017056">
    <property type="term" value="F:structural constituent of nuclear pore"/>
    <property type="evidence" value="ECO:0007669"/>
    <property type="project" value="InterPro"/>
</dbReference>
<keyword evidence="4" id="KW-1185">Reference proteome</keyword>
<dbReference type="AlphaFoldDB" id="A0A232FLC5"/>
<reference evidence="3 4" key="1">
    <citation type="journal article" date="2017" name="Curr. Biol.">
        <title>The Evolution of Venom by Co-option of Single-Copy Genes.</title>
        <authorList>
            <person name="Martinson E.O."/>
            <person name="Mrinalini"/>
            <person name="Kelkar Y.D."/>
            <person name="Chang C.H."/>
            <person name="Werren J.H."/>
        </authorList>
    </citation>
    <scope>NUCLEOTIDE SEQUENCE [LARGE SCALE GENOMIC DNA]</scope>
    <source>
        <strain evidence="3 4">Alberta</strain>
        <tissue evidence="3">Whole body</tissue>
    </source>
</reference>
<protein>
    <recommendedName>
        <fullName evidence="2">Peptidase S59 domain-containing protein</fullName>
    </recommendedName>
</protein>
<feature type="domain" description="Peptidase S59" evidence="2">
    <location>
        <begin position="160"/>
        <end position="214"/>
    </location>
</feature>
<accession>A0A232FLC5</accession>
<feature type="region of interest" description="Disordered" evidence="1">
    <location>
        <begin position="1"/>
        <end position="66"/>
    </location>
</feature>
<dbReference type="Gene3D" id="3.30.1610.10">
    <property type="entry name" value="Peptidase S59, nucleoporin"/>
    <property type="match status" value="1"/>
</dbReference>
<feature type="compositionally biased region" description="Polar residues" evidence="1">
    <location>
        <begin position="43"/>
        <end position="58"/>
    </location>
</feature>
<gene>
    <name evidence="3" type="ORF">TSAR_006343</name>
</gene>
<dbReference type="SUPFAM" id="SSF82215">
    <property type="entry name" value="C-terminal autoproteolytic domain of nucleoporin nup98"/>
    <property type="match status" value="1"/>
</dbReference>
<evidence type="ECO:0000256" key="1">
    <source>
        <dbReference type="SAM" id="MobiDB-lite"/>
    </source>
</evidence>
<dbReference type="STRING" id="543379.A0A232FLC5"/>
<feature type="compositionally biased region" description="Basic and acidic residues" evidence="1">
    <location>
        <begin position="1"/>
        <end position="18"/>
    </location>
</feature>
<sequence>MFNQDNPKELGTEIKPVSKNETSFKIADKENEIQDNNKHINDSRLSNSWLKSNFPSKSKISDQQKIEQPLAVTRKSELLKEDNELDNTVTELRSPVYLEISKDVSNTFIEESKDLGNTNDYVNVELDSNDSKSPSEQEEENLVNQQKNEIKNCANLKLQRHGYYIIPSLESLNKYVKNKTCIVPHFTIGRKGYGNVYFADSFDIYGLNLDEIGK</sequence>
<comment type="caution">
    <text evidence="3">The sequence shown here is derived from an EMBL/GenBank/DDBJ whole genome shotgun (WGS) entry which is preliminary data.</text>
</comment>
<dbReference type="InterPro" id="IPR007230">
    <property type="entry name" value="Nup98_auto-Pept-S59_dom"/>
</dbReference>
<organism evidence="3 4">
    <name type="scientific">Trichomalopsis sarcophagae</name>
    <dbReference type="NCBI Taxonomy" id="543379"/>
    <lineage>
        <taxon>Eukaryota</taxon>
        <taxon>Metazoa</taxon>
        <taxon>Ecdysozoa</taxon>
        <taxon>Arthropoda</taxon>
        <taxon>Hexapoda</taxon>
        <taxon>Insecta</taxon>
        <taxon>Pterygota</taxon>
        <taxon>Neoptera</taxon>
        <taxon>Endopterygota</taxon>
        <taxon>Hymenoptera</taxon>
        <taxon>Apocrita</taxon>
        <taxon>Proctotrupomorpha</taxon>
        <taxon>Chalcidoidea</taxon>
        <taxon>Pteromalidae</taxon>
        <taxon>Pteromalinae</taxon>
        <taxon>Trichomalopsis</taxon>
    </lineage>
</organism>
<evidence type="ECO:0000259" key="2">
    <source>
        <dbReference type="PROSITE" id="PS51434"/>
    </source>
</evidence>
<dbReference type="Pfam" id="PF04096">
    <property type="entry name" value="Nucleoporin2"/>
    <property type="match status" value="1"/>
</dbReference>
<evidence type="ECO:0000313" key="3">
    <source>
        <dbReference type="EMBL" id="OXU31309.1"/>
    </source>
</evidence>
<name>A0A232FLC5_9HYME</name>
<dbReference type="InterPro" id="IPR036903">
    <property type="entry name" value="Nup98_auto-Pept-S59_dom_sf"/>
</dbReference>
<feature type="compositionally biased region" description="Basic and acidic residues" evidence="1">
    <location>
        <begin position="26"/>
        <end position="42"/>
    </location>
</feature>